<dbReference type="AlphaFoldDB" id="A0A0F9IHH5"/>
<proteinExistence type="predicted"/>
<accession>A0A0F9IHH5</accession>
<dbReference type="EMBL" id="LAZR01012410">
    <property type="protein sequence ID" value="KKM26972.1"/>
    <property type="molecule type" value="Genomic_DNA"/>
</dbReference>
<organism evidence="1">
    <name type="scientific">marine sediment metagenome</name>
    <dbReference type="NCBI Taxonomy" id="412755"/>
    <lineage>
        <taxon>unclassified sequences</taxon>
        <taxon>metagenomes</taxon>
        <taxon>ecological metagenomes</taxon>
    </lineage>
</organism>
<reference evidence="1" key="1">
    <citation type="journal article" date="2015" name="Nature">
        <title>Complex archaea that bridge the gap between prokaryotes and eukaryotes.</title>
        <authorList>
            <person name="Spang A."/>
            <person name="Saw J.H."/>
            <person name="Jorgensen S.L."/>
            <person name="Zaremba-Niedzwiedzka K."/>
            <person name="Martijn J."/>
            <person name="Lind A.E."/>
            <person name="van Eijk R."/>
            <person name="Schleper C."/>
            <person name="Guy L."/>
            <person name="Ettema T.J."/>
        </authorList>
    </citation>
    <scope>NUCLEOTIDE SEQUENCE</scope>
</reference>
<sequence length="94" mass="10764">MLESKRAMANCPTCGVKLVSFCPGCRGKKGGKVKSKAKTRANRLKGRPRKWPKCKLFRSHRFSIWTNKCKCGFTQPKPTQQELRRAYDKAHPRA</sequence>
<gene>
    <name evidence="1" type="ORF">LCGC14_1579400</name>
</gene>
<protein>
    <submittedName>
        <fullName evidence="1">Uncharacterized protein</fullName>
    </submittedName>
</protein>
<comment type="caution">
    <text evidence="1">The sequence shown here is derived from an EMBL/GenBank/DDBJ whole genome shotgun (WGS) entry which is preliminary data.</text>
</comment>
<evidence type="ECO:0000313" key="1">
    <source>
        <dbReference type="EMBL" id="KKM26972.1"/>
    </source>
</evidence>
<name>A0A0F9IHH5_9ZZZZ</name>